<dbReference type="AlphaFoldDB" id="A0A8B6C7X2"/>
<comment type="caution">
    <text evidence="1">The sequence shown here is derived from an EMBL/GenBank/DDBJ whole genome shotgun (WGS) entry which is preliminary data.</text>
</comment>
<proteinExistence type="predicted"/>
<dbReference type="OrthoDB" id="10518962at2759"/>
<accession>A0A8B6C7X2</accession>
<evidence type="ECO:0000313" key="1">
    <source>
        <dbReference type="EMBL" id="VDI00810.1"/>
    </source>
</evidence>
<gene>
    <name evidence="1" type="ORF">MGAL_10B025758</name>
</gene>
<dbReference type="Proteomes" id="UP000596742">
    <property type="component" value="Unassembled WGS sequence"/>
</dbReference>
<evidence type="ECO:0000313" key="2">
    <source>
        <dbReference type="Proteomes" id="UP000596742"/>
    </source>
</evidence>
<keyword evidence="2" id="KW-1185">Reference proteome</keyword>
<reference evidence="1" key="1">
    <citation type="submission" date="2018-11" db="EMBL/GenBank/DDBJ databases">
        <authorList>
            <person name="Alioto T."/>
            <person name="Alioto T."/>
        </authorList>
    </citation>
    <scope>NUCLEOTIDE SEQUENCE</scope>
</reference>
<name>A0A8B6C7X2_MYTGA</name>
<protein>
    <submittedName>
        <fullName evidence="1">Uncharacterized protein</fullName>
    </submittedName>
</protein>
<sequence>MAPTEISVTESSVVLNLLRRVRSKKKTVNGKDYHYRAKALLQSTEMKLLLDLQKLGKKLAKRDGENVGKEIYDEAFKPS</sequence>
<organism evidence="1 2">
    <name type="scientific">Mytilus galloprovincialis</name>
    <name type="common">Mediterranean mussel</name>
    <dbReference type="NCBI Taxonomy" id="29158"/>
    <lineage>
        <taxon>Eukaryota</taxon>
        <taxon>Metazoa</taxon>
        <taxon>Spiralia</taxon>
        <taxon>Lophotrochozoa</taxon>
        <taxon>Mollusca</taxon>
        <taxon>Bivalvia</taxon>
        <taxon>Autobranchia</taxon>
        <taxon>Pteriomorphia</taxon>
        <taxon>Mytilida</taxon>
        <taxon>Mytiloidea</taxon>
        <taxon>Mytilidae</taxon>
        <taxon>Mytilinae</taxon>
        <taxon>Mytilus</taxon>
    </lineage>
</organism>
<dbReference type="EMBL" id="UYJE01001274">
    <property type="protein sequence ID" value="VDI00810.1"/>
    <property type="molecule type" value="Genomic_DNA"/>
</dbReference>